<reference evidence="2 3" key="1">
    <citation type="submission" date="2024-02" db="EMBL/GenBank/DDBJ databases">
        <title>De novo assembly and annotation of 12 fungi associated with fruit tree decline syndrome in Ontario, Canada.</title>
        <authorList>
            <person name="Sulman M."/>
            <person name="Ellouze W."/>
            <person name="Ilyukhin E."/>
        </authorList>
    </citation>
    <scope>NUCLEOTIDE SEQUENCE [LARGE SCALE GENOMIC DNA]</scope>
    <source>
        <strain evidence="2 3">M169</strain>
    </source>
</reference>
<comment type="caution">
    <text evidence="2">The sequence shown here is derived from an EMBL/GenBank/DDBJ whole genome shotgun (WGS) entry which is preliminary data.</text>
</comment>
<evidence type="ECO:0008006" key="4">
    <source>
        <dbReference type="Google" id="ProtNLM"/>
    </source>
</evidence>
<feature type="region of interest" description="Disordered" evidence="1">
    <location>
        <begin position="353"/>
        <end position="527"/>
    </location>
</feature>
<dbReference type="Proteomes" id="UP001430848">
    <property type="component" value="Unassembled WGS sequence"/>
</dbReference>
<gene>
    <name evidence="2" type="ORF">SLS63_010662</name>
</gene>
<feature type="compositionally biased region" description="Polar residues" evidence="1">
    <location>
        <begin position="161"/>
        <end position="170"/>
    </location>
</feature>
<feature type="region of interest" description="Disordered" evidence="1">
    <location>
        <begin position="294"/>
        <end position="313"/>
    </location>
</feature>
<evidence type="ECO:0000256" key="1">
    <source>
        <dbReference type="SAM" id="MobiDB-lite"/>
    </source>
</evidence>
<feature type="compositionally biased region" description="Low complexity" evidence="1">
    <location>
        <begin position="353"/>
        <end position="371"/>
    </location>
</feature>
<keyword evidence="3" id="KW-1185">Reference proteome</keyword>
<feature type="compositionally biased region" description="Low complexity" evidence="1">
    <location>
        <begin position="457"/>
        <end position="475"/>
    </location>
</feature>
<feature type="compositionally biased region" description="Low complexity" evidence="1">
    <location>
        <begin position="139"/>
        <end position="151"/>
    </location>
</feature>
<protein>
    <recommendedName>
        <fullName evidence="4">Myb-like domain-containing protein</fullName>
    </recommendedName>
</protein>
<proteinExistence type="predicted"/>
<organism evidence="2 3">
    <name type="scientific">Diaporthe eres</name>
    <name type="common">Phomopsis oblonga</name>
    <dbReference type="NCBI Taxonomy" id="83184"/>
    <lineage>
        <taxon>Eukaryota</taxon>
        <taxon>Fungi</taxon>
        <taxon>Dikarya</taxon>
        <taxon>Ascomycota</taxon>
        <taxon>Pezizomycotina</taxon>
        <taxon>Sordariomycetes</taxon>
        <taxon>Sordariomycetidae</taxon>
        <taxon>Diaporthales</taxon>
        <taxon>Diaporthaceae</taxon>
        <taxon>Diaporthe</taxon>
        <taxon>Diaporthe eres species complex</taxon>
    </lineage>
</organism>
<name>A0ABR1NWC5_DIAER</name>
<feature type="region of interest" description="Disordered" evidence="1">
    <location>
        <begin position="139"/>
        <end position="172"/>
    </location>
</feature>
<accession>A0ABR1NWC5</accession>
<evidence type="ECO:0000313" key="2">
    <source>
        <dbReference type="EMBL" id="KAK7717807.1"/>
    </source>
</evidence>
<dbReference type="EMBL" id="JAKNSF020000091">
    <property type="protein sequence ID" value="KAK7717807.1"/>
    <property type="molecule type" value="Genomic_DNA"/>
</dbReference>
<evidence type="ECO:0000313" key="3">
    <source>
        <dbReference type="Proteomes" id="UP001430848"/>
    </source>
</evidence>
<feature type="compositionally biased region" description="Low complexity" evidence="1">
    <location>
        <begin position="491"/>
        <end position="509"/>
    </location>
</feature>
<sequence>MKKVQDYEMFMRGAGPMGPLFNNGQGFWGPSPNTTFAFDLANPNLFLNQHLQSLQGLSAKQAAFRAGLQNMAPGRNETLEGHFGRQRTAHDRYQLQTNNFDQSRVWFQKMEDPNEAFCGPRGNGHEAALDEFTLGPGQSMHHVSTPSSSSNNHRKVHGRRQTNLNPSTGGFKTEANAEDIWNTTQASDNISHNFSESINVQGSRWPPAVGFGNEYIQGYSMPEGLAHGLPTFPSSQGIGSSFEFGSAIGGVPNLGSSSSSSCRVNESSPNSIFGSFSSSIGPQDMMDMDVTDECFHSPSAFPPDEPSYHNPGAIPQALLSRSAMPRSAMHNFGITPGVVFSEAETVSPKMLNLKNVPSLPNSSSSESLPNPFRMESDSEVTSVVTVPQAQTLPSSAGQARGGSGSKINSAGRKQLPDKAPHSKAISTSNGPKRRHGGEASGDKFSAPSSKKSKAKTKASTQSQSQSESQTQPQSASHHRHHLKGGSDSRSKTTQGKASSSKAASSARPKGAAEESVTPPRSEKDEYLVQSKLAGMTYKEIRKNGGFTEAESTLRGRFRTLTKPKEARVRKPEFQEIDDKLLKRAVIKFTKDVGEITRDNVPWKLVSEYMSDHGGSYHFGYTTVRKRWEYLMATSDEQVKQDRLDHKFQS</sequence>